<dbReference type="EMBL" id="CP038436">
    <property type="protein sequence ID" value="QBX57257.1"/>
    <property type="molecule type" value="Genomic_DNA"/>
</dbReference>
<keyword evidence="3" id="KW-1185">Reference proteome</keyword>
<protein>
    <submittedName>
        <fullName evidence="2">DUF4267 domain-containing protein</fullName>
    </submittedName>
</protein>
<dbReference type="Pfam" id="PF14087">
    <property type="entry name" value="DUF4267"/>
    <property type="match status" value="1"/>
</dbReference>
<gene>
    <name evidence="2" type="ORF">EXE58_18710</name>
</gene>
<sequence>MITTIATVAAGLLGAALIWLGTNAFIAPRAAAAFGIPAPVDHPDFLRWMQPKGVREIVPGIFIFVAMVTASPAVLGWYLLTFALIPAGDAAIVLRSGGPKHVAYGVHAATAAVMLAVGLVLLLA</sequence>
<dbReference type="KEGG" id="nsn:EXE58_18710"/>
<evidence type="ECO:0000313" key="3">
    <source>
        <dbReference type="Proteomes" id="UP000294853"/>
    </source>
</evidence>
<name>A0A4P7IL71_9ACTN</name>
<dbReference type="RefSeq" id="WP_135269242.1">
    <property type="nucleotide sequence ID" value="NZ_CP038436.1"/>
</dbReference>
<accession>A0A4P7IL71</accession>
<reference evidence="2 3" key="1">
    <citation type="submission" date="2019-03" db="EMBL/GenBank/DDBJ databases">
        <title>Three New Species of Nocardioides, Nocardioides euryhalodurans sp. nov., Nocardioides seonyuensis sp. nov. and Nocardioides eburneoflavus sp. nov. Iolated from Soil.</title>
        <authorList>
            <person name="Roh S.G."/>
            <person name="Lee C."/>
            <person name="Kim M.-K."/>
            <person name="Kim S.B."/>
        </authorList>
    </citation>
    <scope>NUCLEOTIDE SEQUENCE [LARGE SCALE GENOMIC DNA]</scope>
    <source>
        <strain evidence="2 3">MMS17-SY207-3</strain>
    </source>
</reference>
<evidence type="ECO:0000313" key="2">
    <source>
        <dbReference type="EMBL" id="QBX57257.1"/>
    </source>
</evidence>
<proteinExistence type="predicted"/>
<dbReference type="AlphaFoldDB" id="A0A4P7IL71"/>
<dbReference type="InterPro" id="IPR025363">
    <property type="entry name" value="DUF4267"/>
</dbReference>
<feature type="transmembrane region" description="Helical" evidence="1">
    <location>
        <begin position="101"/>
        <end position="123"/>
    </location>
</feature>
<organism evidence="2 3">
    <name type="scientific">Nocardioides seonyuensis</name>
    <dbReference type="NCBI Taxonomy" id="2518371"/>
    <lineage>
        <taxon>Bacteria</taxon>
        <taxon>Bacillati</taxon>
        <taxon>Actinomycetota</taxon>
        <taxon>Actinomycetes</taxon>
        <taxon>Propionibacteriales</taxon>
        <taxon>Nocardioidaceae</taxon>
        <taxon>Nocardioides</taxon>
    </lineage>
</organism>
<dbReference type="Proteomes" id="UP000294853">
    <property type="component" value="Chromosome"/>
</dbReference>
<keyword evidence="1" id="KW-0812">Transmembrane</keyword>
<evidence type="ECO:0000256" key="1">
    <source>
        <dbReference type="SAM" id="Phobius"/>
    </source>
</evidence>
<keyword evidence="1" id="KW-1133">Transmembrane helix</keyword>
<feature type="transmembrane region" description="Helical" evidence="1">
    <location>
        <begin position="57"/>
        <end position="80"/>
    </location>
</feature>
<keyword evidence="1" id="KW-0472">Membrane</keyword>
<dbReference type="OrthoDB" id="119790at2"/>